<evidence type="ECO:0000256" key="3">
    <source>
        <dbReference type="ARBA" id="ARBA00022490"/>
    </source>
</evidence>
<proteinExistence type="predicted"/>
<dbReference type="PROSITE" id="PS50002">
    <property type="entry name" value="SH3"/>
    <property type="match status" value="2"/>
</dbReference>
<keyword evidence="4" id="KW-0597">Phosphoprotein</keyword>
<keyword evidence="3" id="KW-0963">Cytoplasm</keyword>
<reference evidence="12 13" key="1">
    <citation type="journal article" date="2022" name="bioRxiv">
        <title>Genomics of Preaxostyla Flagellates Illuminates Evolutionary Transitions and the Path Towards Mitochondrial Loss.</title>
        <authorList>
            <person name="Novak L.V.F."/>
            <person name="Treitli S.C."/>
            <person name="Pyrih J."/>
            <person name="Halakuc P."/>
            <person name="Pipaliya S.V."/>
            <person name="Vacek V."/>
            <person name="Brzon O."/>
            <person name="Soukal P."/>
            <person name="Eme L."/>
            <person name="Dacks J.B."/>
            <person name="Karnkowska A."/>
            <person name="Elias M."/>
            <person name="Hampl V."/>
        </authorList>
    </citation>
    <scope>NUCLEOTIDE SEQUENCE [LARGE SCALE GENOMIC DNA]</scope>
    <source>
        <strain evidence="12">NAU3</strain>
        <tissue evidence="12">Gut</tissue>
    </source>
</reference>
<sequence length="481" mass="54129">MTSPLEQPRAPDPDVSFPAKLWDEIELVDDRVKAGKRTYEDIIARVGVMMDCEKSYRKSMDLKKMTPFVEEGTIGLSWNAQKQEFENIERHCTVVMDKFKQFTQSVKEQMDNYLRLHKRIDEEYSAVQTRKKKALDEHNKLKQDYRTAFQEWDDAESTYNQAMLDPTKAGDSSKLEKKVKDKDGARQKAENKYKKAVAECQTREQEFDLKMEELLQRFEQLEYNRIQATAELLKQYYQLWSEEITVRKGYIDACCGSLNQVDPKNDLITFASKNQTKKSKGGHVRVELCTRGDGSSGKSKLEPPPVPPAPVEHQQTHRNTQQQPQTQQPKAEATTAGAVQMTVGYDYTSDDGAMVVKEGETVTLTDELDAVEGWTPVKTAAGKEGYVPTNYLVAKTVKATPVAAVVATQPAKVVSKPAESESVPAGYTRGKVTYDYQAQSDTDVSVTANDPINYIPDDGSGWVYCITVSGKEGYVPANYVE</sequence>
<dbReference type="EMBL" id="JARBJD010000275">
    <property type="protein sequence ID" value="KAK2945039.1"/>
    <property type="molecule type" value="Genomic_DNA"/>
</dbReference>
<dbReference type="SUPFAM" id="SSF103657">
    <property type="entry name" value="BAR/IMD domain-like"/>
    <property type="match status" value="1"/>
</dbReference>
<comment type="subcellular location">
    <subcellularLocation>
        <location evidence="1">Cytoplasm</location>
        <location evidence="1">Cytoskeleton</location>
    </subcellularLocation>
</comment>
<evidence type="ECO:0000313" key="12">
    <source>
        <dbReference type="EMBL" id="KAK2945039.1"/>
    </source>
</evidence>
<evidence type="ECO:0000313" key="13">
    <source>
        <dbReference type="Proteomes" id="UP001281761"/>
    </source>
</evidence>
<evidence type="ECO:0000256" key="8">
    <source>
        <dbReference type="SAM" id="Coils"/>
    </source>
</evidence>
<evidence type="ECO:0008006" key="14">
    <source>
        <dbReference type="Google" id="ProtNLM"/>
    </source>
</evidence>
<evidence type="ECO:0000256" key="9">
    <source>
        <dbReference type="SAM" id="MobiDB-lite"/>
    </source>
</evidence>
<comment type="caution">
    <text evidence="12">The sequence shown here is derived from an EMBL/GenBank/DDBJ whole genome shotgun (WGS) entry which is preliminary data.</text>
</comment>
<evidence type="ECO:0000256" key="7">
    <source>
        <dbReference type="PROSITE-ProRule" id="PRU01077"/>
    </source>
</evidence>
<dbReference type="InterPro" id="IPR027267">
    <property type="entry name" value="AH/BAR_dom_sf"/>
</dbReference>
<dbReference type="PANTHER" id="PTHR23065">
    <property type="entry name" value="PROLINE-SERINE-THREONINE PHOSPHATASE INTERACTING PROTEIN 1"/>
    <property type="match status" value="1"/>
</dbReference>
<dbReference type="InterPro" id="IPR036028">
    <property type="entry name" value="SH3-like_dom_sf"/>
</dbReference>
<dbReference type="Pfam" id="PF14604">
    <property type="entry name" value="SH3_9"/>
    <property type="match status" value="1"/>
</dbReference>
<protein>
    <recommendedName>
        <fullName evidence="14">SH3 domain-containing protein</fullName>
    </recommendedName>
</protein>
<keyword evidence="5" id="KW-0206">Cytoskeleton</keyword>
<dbReference type="Gene3D" id="1.20.1270.60">
    <property type="entry name" value="Arfaptin homology (AH) domain/BAR domain"/>
    <property type="match status" value="1"/>
</dbReference>
<evidence type="ECO:0000256" key="2">
    <source>
        <dbReference type="ARBA" id="ARBA00022443"/>
    </source>
</evidence>
<name>A0ABQ9X116_9EUKA</name>
<dbReference type="InterPro" id="IPR031160">
    <property type="entry name" value="F_BAR_dom"/>
</dbReference>
<organism evidence="12 13">
    <name type="scientific">Blattamonas nauphoetae</name>
    <dbReference type="NCBI Taxonomy" id="2049346"/>
    <lineage>
        <taxon>Eukaryota</taxon>
        <taxon>Metamonada</taxon>
        <taxon>Preaxostyla</taxon>
        <taxon>Oxymonadida</taxon>
        <taxon>Blattamonas</taxon>
    </lineage>
</organism>
<feature type="compositionally biased region" description="Low complexity" evidence="9">
    <location>
        <begin position="317"/>
        <end position="328"/>
    </location>
</feature>
<dbReference type="InterPro" id="IPR001452">
    <property type="entry name" value="SH3_domain"/>
</dbReference>
<evidence type="ECO:0000259" key="11">
    <source>
        <dbReference type="PROSITE" id="PS51741"/>
    </source>
</evidence>
<dbReference type="Proteomes" id="UP001281761">
    <property type="component" value="Unassembled WGS sequence"/>
</dbReference>
<evidence type="ECO:0000259" key="10">
    <source>
        <dbReference type="PROSITE" id="PS50002"/>
    </source>
</evidence>
<gene>
    <name evidence="12" type="ORF">BLNAU_20052</name>
</gene>
<evidence type="ECO:0000256" key="1">
    <source>
        <dbReference type="ARBA" id="ARBA00004245"/>
    </source>
</evidence>
<feature type="domain" description="SH3" evidence="10">
    <location>
        <begin position="336"/>
        <end position="397"/>
    </location>
</feature>
<evidence type="ECO:0000256" key="4">
    <source>
        <dbReference type="ARBA" id="ARBA00022553"/>
    </source>
</evidence>
<dbReference type="Gene3D" id="2.30.30.40">
    <property type="entry name" value="SH3 Domains"/>
    <property type="match status" value="2"/>
</dbReference>
<feature type="coiled-coil region" evidence="8">
    <location>
        <begin position="124"/>
        <end position="231"/>
    </location>
</feature>
<feature type="domain" description="SH3" evidence="10">
    <location>
        <begin position="425"/>
        <end position="481"/>
    </location>
</feature>
<accession>A0ABQ9X116</accession>
<dbReference type="PROSITE" id="PS51741">
    <property type="entry name" value="F_BAR"/>
    <property type="match status" value="1"/>
</dbReference>
<evidence type="ECO:0000256" key="5">
    <source>
        <dbReference type="ARBA" id="ARBA00023212"/>
    </source>
</evidence>
<keyword evidence="13" id="KW-1185">Reference proteome</keyword>
<dbReference type="SMART" id="SM00326">
    <property type="entry name" value="SH3"/>
    <property type="match status" value="2"/>
</dbReference>
<dbReference type="PANTHER" id="PTHR23065:SF7">
    <property type="entry name" value="NOSTRIN, ISOFORM H"/>
    <property type="match status" value="1"/>
</dbReference>
<evidence type="ECO:0000256" key="6">
    <source>
        <dbReference type="PROSITE-ProRule" id="PRU00192"/>
    </source>
</evidence>
<dbReference type="SUPFAM" id="SSF50044">
    <property type="entry name" value="SH3-domain"/>
    <property type="match status" value="2"/>
</dbReference>
<feature type="region of interest" description="Disordered" evidence="9">
    <location>
        <begin position="288"/>
        <end position="336"/>
    </location>
</feature>
<keyword evidence="7 8" id="KW-0175">Coiled coil</keyword>
<feature type="domain" description="F-BAR" evidence="11">
    <location>
        <begin position="15"/>
        <end position="266"/>
    </location>
</feature>
<keyword evidence="2 6" id="KW-0728">SH3 domain</keyword>